<dbReference type="PATRIC" id="fig|1254432.3.peg.8684"/>
<dbReference type="Proteomes" id="UP000014803">
    <property type="component" value="Chromosome"/>
</dbReference>
<dbReference type="EMBL" id="CP003969">
    <property type="protein sequence ID" value="AGP39838.1"/>
    <property type="molecule type" value="Genomic_DNA"/>
</dbReference>
<accession>S4YAK9</accession>
<evidence type="ECO:0008006" key="4">
    <source>
        <dbReference type="Google" id="ProtNLM"/>
    </source>
</evidence>
<dbReference type="AlphaFoldDB" id="S4YAK9"/>
<feature type="region of interest" description="Disordered" evidence="1">
    <location>
        <begin position="20"/>
        <end position="48"/>
    </location>
</feature>
<reference evidence="2 3" key="1">
    <citation type="journal article" date="2013" name="Sci. Rep.">
        <title>Extraordinary expansion of a Sorangium cellulosum genome from an alkaline milieu.</title>
        <authorList>
            <person name="Han K."/>
            <person name="Li Z.F."/>
            <person name="Peng R."/>
            <person name="Zhu L.P."/>
            <person name="Zhou T."/>
            <person name="Wang L.G."/>
            <person name="Li S.G."/>
            <person name="Zhang X.B."/>
            <person name="Hu W."/>
            <person name="Wu Z.H."/>
            <person name="Qin N."/>
            <person name="Li Y.Z."/>
        </authorList>
    </citation>
    <scope>NUCLEOTIDE SEQUENCE [LARGE SCALE GENOMIC DNA]</scope>
    <source>
        <strain evidence="2 3">So0157-2</strain>
    </source>
</reference>
<name>S4YAK9_SORCE</name>
<protein>
    <recommendedName>
        <fullName evidence="4">DUF4347 domain-containing protein</fullName>
    </recommendedName>
</protein>
<gene>
    <name evidence="2" type="ORF">SCE1572_38310</name>
</gene>
<sequence length="254" mass="26617">MGGSMRLVLFDTTDVGWGRARRASGAPRRRDGADLARGAAAEPEEHARGAVAEPADLAVLGEAVGATIGLSPIWRAGALLHRMRGAADAWLAASSWAEALGWAARTARERGRKIASLQAWGHGGWGYMRLGASRLDEAALRPGSPLDAALDALRAELAGPDAVVWLRCCSAFGHTGQAFARALADRLGCRVAGHTYIIAFYQSGAHSLRPGEAPSWDPREGVRFSGGEPAGALWSSRAAPNTVSCLTSDLPPGY</sequence>
<dbReference type="eggNOG" id="ENOG5031D4X">
    <property type="taxonomic scope" value="Bacteria"/>
</dbReference>
<organism evidence="2 3">
    <name type="scientific">Sorangium cellulosum So0157-2</name>
    <dbReference type="NCBI Taxonomy" id="1254432"/>
    <lineage>
        <taxon>Bacteria</taxon>
        <taxon>Pseudomonadati</taxon>
        <taxon>Myxococcota</taxon>
        <taxon>Polyangia</taxon>
        <taxon>Polyangiales</taxon>
        <taxon>Polyangiaceae</taxon>
        <taxon>Sorangium</taxon>
    </lineage>
</organism>
<evidence type="ECO:0000256" key="1">
    <source>
        <dbReference type="SAM" id="MobiDB-lite"/>
    </source>
</evidence>
<proteinExistence type="predicted"/>
<evidence type="ECO:0000313" key="3">
    <source>
        <dbReference type="Proteomes" id="UP000014803"/>
    </source>
</evidence>
<evidence type="ECO:0000313" key="2">
    <source>
        <dbReference type="EMBL" id="AGP39838.1"/>
    </source>
</evidence>
<dbReference type="KEGG" id="scu:SCE1572_38310"/>
<dbReference type="HOGENOM" id="CLU_1093727_0_0_7"/>